<dbReference type="AlphaFoldDB" id="A0A3A4A845"/>
<feature type="domain" description="STAS" evidence="4">
    <location>
        <begin position="4"/>
        <end position="113"/>
    </location>
</feature>
<keyword evidence="6" id="KW-1185">Reference proteome</keyword>
<organism evidence="5 6">
    <name type="scientific">Bailinhaonella thermotolerans</name>
    <dbReference type="NCBI Taxonomy" id="1070861"/>
    <lineage>
        <taxon>Bacteria</taxon>
        <taxon>Bacillati</taxon>
        <taxon>Actinomycetota</taxon>
        <taxon>Actinomycetes</taxon>
        <taxon>Streptosporangiales</taxon>
        <taxon>Streptosporangiaceae</taxon>
        <taxon>Bailinhaonella</taxon>
    </lineage>
</organism>
<comment type="caution">
    <text evidence="5">The sequence shown here is derived from an EMBL/GenBank/DDBJ whole genome shotgun (WGS) entry which is preliminary data.</text>
</comment>
<dbReference type="CDD" id="cd07043">
    <property type="entry name" value="STAS_anti-anti-sigma_factors"/>
    <property type="match status" value="1"/>
</dbReference>
<comment type="similarity">
    <text evidence="1 2">Belongs to the anti-sigma-factor antagonist family.</text>
</comment>
<feature type="region of interest" description="Disordered" evidence="3">
    <location>
        <begin position="109"/>
        <end position="132"/>
    </location>
</feature>
<gene>
    <name evidence="5" type="ORF">D5H75_28865</name>
</gene>
<dbReference type="GO" id="GO:0043856">
    <property type="term" value="F:anti-sigma factor antagonist activity"/>
    <property type="evidence" value="ECO:0007669"/>
    <property type="project" value="InterPro"/>
</dbReference>
<dbReference type="NCBIfam" id="TIGR00377">
    <property type="entry name" value="ant_ant_sig"/>
    <property type="match status" value="1"/>
</dbReference>
<accession>A0A3A4A845</accession>
<feature type="compositionally biased region" description="Gly residues" evidence="3">
    <location>
        <begin position="117"/>
        <end position="126"/>
    </location>
</feature>
<protein>
    <recommendedName>
        <fullName evidence="2">Anti-sigma factor antagonist</fullName>
    </recommendedName>
</protein>
<evidence type="ECO:0000256" key="2">
    <source>
        <dbReference type="RuleBase" id="RU003749"/>
    </source>
</evidence>
<dbReference type="Pfam" id="PF01740">
    <property type="entry name" value="STAS"/>
    <property type="match status" value="1"/>
</dbReference>
<dbReference type="OrthoDB" id="5456061at2"/>
<dbReference type="PANTHER" id="PTHR33495">
    <property type="entry name" value="ANTI-SIGMA FACTOR ANTAGONIST TM_1081-RELATED-RELATED"/>
    <property type="match status" value="1"/>
</dbReference>
<dbReference type="InterPro" id="IPR036513">
    <property type="entry name" value="STAS_dom_sf"/>
</dbReference>
<evidence type="ECO:0000313" key="5">
    <source>
        <dbReference type="EMBL" id="RJL24795.1"/>
    </source>
</evidence>
<evidence type="ECO:0000313" key="6">
    <source>
        <dbReference type="Proteomes" id="UP000265768"/>
    </source>
</evidence>
<dbReference type="SUPFAM" id="SSF52091">
    <property type="entry name" value="SpoIIaa-like"/>
    <property type="match status" value="1"/>
</dbReference>
<reference evidence="5 6" key="1">
    <citation type="submission" date="2018-09" db="EMBL/GenBank/DDBJ databases">
        <title>YIM 75507 draft genome.</title>
        <authorList>
            <person name="Tang S."/>
            <person name="Feng Y."/>
        </authorList>
    </citation>
    <scope>NUCLEOTIDE SEQUENCE [LARGE SCALE GENOMIC DNA]</scope>
    <source>
        <strain evidence="5 6">YIM 75507</strain>
    </source>
</reference>
<evidence type="ECO:0000256" key="3">
    <source>
        <dbReference type="SAM" id="MobiDB-lite"/>
    </source>
</evidence>
<dbReference type="Proteomes" id="UP000265768">
    <property type="component" value="Unassembled WGS sequence"/>
</dbReference>
<dbReference type="PROSITE" id="PS50801">
    <property type="entry name" value="STAS"/>
    <property type="match status" value="1"/>
</dbReference>
<dbReference type="Gene3D" id="3.30.750.24">
    <property type="entry name" value="STAS domain"/>
    <property type="match status" value="1"/>
</dbReference>
<sequence length="132" mass="13669">MGDLQVSVSRTGIYTLVTVTGDADIVAAPRLESRLVPVSSGQRHVVLDLGGVTFLDSTTVGVLLGLYRSLHRGRGTLALVAPPGGVARRVLDLLGIPSRVPTYDRLGEALTTEGVEPGEGGPGRGDPAGEDR</sequence>
<dbReference type="InterPro" id="IPR003658">
    <property type="entry name" value="Anti-sigma_ant"/>
</dbReference>
<evidence type="ECO:0000259" key="4">
    <source>
        <dbReference type="PROSITE" id="PS50801"/>
    </source>
</evidence>
<name>A0A3A4A845_9ACTN</name>
<dbReference type="RefSeq" id="WP_119929711.1">
    <property type="nucleotide sequence ID" value="NZ_QZEY01000014.1"/>
</dbReference>
<evidence type="ECO:0000256" key="1">
    <source>
        <dbReference type="ARBA" id="ARBA00009013"/>
    </source>
</evidence>
<dbReference type="EMBL" id="QZEY01000014">
    <property type="protein sequence ID" value="RJL24795.1"/>
    <property type="molecule type" value="Genomic_DNA"/>
</dbReference>
<dbReference type="PANTHER" id="PTHR33495:SF2">
    <property type="entry name" value="ANTI-SIGMA FACTOR ANTAGONIST TM_1081-RELATED"/>
    <property type="match status" value="1"/>
</dbReference>
<proteinExistence type="inferred from homology"/>
<dbReference type="InterPro" id="IPR002645">
    <property type="entry name" value="STAS_dom"/>
</dbReference>